<gene>
    <name evidence="1" type="ORF">FCN80_09410</name>
</gene>
<sequence>MDEQVLTKYEVMAALKYKSVSGFYTFCKRTPDFPKSFPLGLRRVGWVKREIDAYIEKRMNERNAVEGDHD</sequence>
<dbReference type="Pfam" id="PF05930">
    <property type="entry name" value="Phage_AlpA"/>
    <property type="match status" value="1"/>
</dbReference>
<evidence type="ECO:0000313" key="2">
    <source>
        <dbReference type="Proteomes" id="UP000305202"/>
    </source>
</evidence>
<comment type="caution">
    <text evidence="1">The sequence shown here is derived from an EMBL/GenBank/DDBJ whole genome shotgun (WGS) entry which is preliminary data.</text>
</comment>
<name>A0ABY2SN28_9HYPH</name>
<reference evidence="1 2" key="1">
    <citation type="submission" date="2019-04" db="EMBL/GenBank/DDBJ databases">
        <authorList>
            <person name="Li M."/>
            <person name="Gao C."/>
        </authorList>
    </citation>
    <scope>NUCLEOTIDE SEQUENCE [LARGE SCALE GENOMIC DNA]</scope>
    <source>
        <strain evidence="1 2">BGMRC 2031</strain>
    </source>
</reference>
<proteinExistence type="predicted"/>
<accession>A0ABY2SN28</accession>
<protein>
    <submittedName>
        <fullName evidence="1">AlpA family phage regulatory protein</fullName>
    </submittedName>
</protein>
<evidence type="ECO:0000313" key="1">
    <source>
        <dbReference type="EMBL" id="TKI06798.1"/>
    </source>
</evidence>
<dbReference type="Proteomes" id="UP000305202">
    <property type="component" value="Unassembled WGS sequence"/>
</dbReference>
<dbReference type="InterPro" id="IPR010260">
    <property type="entry name" value="AlpA"/>
</dbReference>
<dbReference type="EMBL" id="SZPQ01000010">
    <property type="protein sequence ID" value="TKI06798.1"/>
    <property type="molecule type" value="Genomic_DNA"/>
</dbReference>
<dbReference type="RefSeq" id="WP_136989904.1">
    <property type="nucleotide sequence ID" value="NZ_SZPQ01000010.1"/>
</dbReference>
<organism evidence="1 2">
    <name type="scientific">Martelella alba</name>
    <dbReference type="NCBI Taxonomy" id="2590451"/>
    <lineage>
        <taxon>Bacteria</taxon>
        <taxon>Pseudomonadati</taxon>
        <taxon>Pseudomonadota</taxon>
        <taxon>Alphaproteobacteria</taxon>
        <taxon>Hyphomicrobiales</taxon>
        <taxon>Aurantimonadaceae</taxon>
        <taxon>Martelella</taxon>
    </lineage>
</organism>
<keyword evidence="2" id="KW-1185">Reference proteome</keyword>